<evidence type="ECO:0000313" key="2">
    <source>
        <dbReference type="EMBL" id="KFM79879.1"/>
    </source>
</evidence>
<sequence>MVSIRSSRTGADAPFPSPGCGILEGAVLRGICSVFVSVMITAVIVIVAVKIVDCTLFEYFVFYSLVISFWFELKTFGG</sequence>
<keyword evidence="3" id="KW-1185">Reference proteome</keyword>
<accession>A0A087UR90</accession>
<evidence type="ECO:0000256" key="1">
    <source>
        <dbReference type="SAM" id="Phobius"/>
    </source>
</evidence>
<reference evidence="2 3" key="1">
    <citation type="submission" date="2013-11" db="EMBL/GenBank/DDBJ databases">
        <title>Genome sequencing of Stegodyphus mimosarum.</title>
        <authorList>
            <person name="Bechsgaard J."/>
        </authorList>
    </citation>
    <scope>NUCLEOTIDE SEQUENCE [LARGE SCALE GENOMIC DNA]</scope>
</reference>
<keyword evidence="1" id="KW-0472">Membrane</keyword>
<keyword evidence="1" id="KW-0812">Transmembrane</keyword>
<dbReference type="EMBL" id="KK121161">
    <property type="protein sequence ID" value="KFM79879.1"/>
    <property type="molecule type" value="Genomic_DNA"/>
</dbReference>
<organism evidence="2 3">
    <name type="scientific">Stegodyphus mimosarum</name>
    <name type="common">African social velvet spider</name>
    <dbReference type="NCBI Taxonomy" id="407821"/>
    <lineage>
        <taxon>Eukaryota</taxon>
        <taxon>Metazoa</taxon>
        <taxon>Ecdysozoa</taxon>
        <taxon>Arthropoda</taxon>
        <taxon>Chelicerata</taxon>
        <taxon>Arachnida</taxon>
        <taxon>Araneae</taxon>
        <taxon>Araneomorphae</taxon>
        <taxon>Entelegynae</taxon>
        <taxon>Eresoidea</taxon>
        <taxon>Eresidae</taxon>
        <taxon>Stegodyphus</taxon>
    </lineage>
</organism>
<dbReference type="AlphaFoldDB" id="A0A087UR90"/>
<feature type="transmembrane region" description="Helical" evidence="1">
    <location>
        <begin position="56"/>
        <end position="73"/>
    </location>
</feature>
<gene>
    <name evidence="2" type="ORF">X975_24681</name>
</gene>
<keyword evidence="1" id="KW-1133">Transmembrane helix</keyword>
<dbReference type="Proteomes" id="UP000054359">
    <property type="component" value="Unassembled WGS sequence"/>
</dbReference>
<name>A0A087UR90_STEMI</name>
<protein>
    <submittedName>
        <fullName evidence="2">Uncharacterized protein</fullName>
    </submittedName>
</protein>
<feature type="transmembrane region" description="Helical" evidence="1">
    <location>
        <begin position="26"/>
        <end position="49"/>
    </location>
</feature>
<evidence type="ECO:0000313" key="3">
    <source>
        <dbReference type="Proteomes" id="UP000054359"/>
    </source>
</evidence>
<feature type="non-terminal residue" evidence="2">
    <location>
        <position position="78"/>
    </location>
</feature>
<proteinExistence type="predicted"/>